<dbReference type="EMBL" id="JAVIJP010000017">
    <property type="protein sequence ID" value="KAL3641187.1"/>
    <property type="molecule type" value="Genomic_DNA"/>
</dbReference>
<dbReference type="Gene3D" id="3.30.70.260">
    <property type="match status" value="1"/>
</dbReference>
<dbReference type="Pfam" id="PF01842">
    <property type="entry name" value="ACT"/>
    <property type="match status" value="1"/>
</dbReference>
<dbReference type="PROSITE" id="PS51671">
    <property type="entry name" value="ACT"/>
    <property type="match status" value="1"/>
</dbReference>
<proteinExistence type="predicted"/>
<dbReference type="InterPro" id="IPR045865">
    <property type="entry name" value="ACT-like_dom_sf"/>
</dbReference>
<reference evidence="3" key="1">
    <citation type="journal article" date="2024" name="IScience">
        <title>Strigolactones Initiate the Formation of Haustorium-like Structures in Castilleja.</title>
        <authorList>
            <person name="Buerger M."/>
            <person name="Peterson D."/>
            <person name="Chory J."/>
        </authorList>
    </citation>
    <scope>NUCLEOTIDE SEQUENCE [LARGE SCALE GENOMIC DNA]</scope>
</reference>
<dbReference type="Proteomes" id="UP001632038">
    <property type="component" value="Unassembled WGS sequence"/>
</dbReference>
<keyword evidence="3" id="KW-1185">Reference proteome</keyword>
<protein>
    <submittedName>
        <fullName evidence="2">Arsenical-resistance protein 3</fullName>
    </submittedName>
</protein>
<comment type="caution">
    <text evidence="2">The sequence shown here is derived from an EMBL/GenBank/DDBJ whole genome shotgun (WGS) entry which is preliminary data.</text>
</comment>
<feature type="domain" description="ACT" evidence="1">
    <location>
        <begin position="29"/>
        <end position="81"/>
    </location>
</feature>
<organism evidence="2 3">
    <name type="scientific">Castilleja foliolosa</name>
    <dbReference type="NCBI Taxonomy" id="1961234"/>
    <lineage>
        <taxon>Eukaryota</taxon>
        <taxon>Viridiplantae</taxon>
        <taxon>Streptophyta</taxon>
        <taxon>Embryophyta</taxon>
        <taxon>Tracheophyta</taxon>
        <taxon>Spermatophyta</taxon>
        <taxon>Magnoliopsida</taxon>
        <taxon>eudicotyledons</taxon>
        <taxon>Gunneridae</taxon>
        <taxon>Pentapetalae</taxon>
        <taxon>asterids</taxon>
        <taxon>lamiids</taxon>
        <taxon>Lamiales</taxon>
        <taxon>Orobanchaceae</taxon>
        <taxon>Pedicularideae</taxon>
        <taxon>Castillejinae</taxon>
        <taxon>Castilleja</taxon>
    </lineage>
</organism>
<evidence type="ECO:0000313" key="3">
    <source>
        <dbReference type="Proteomes" id="UP001632038"/>
    </source>
</evidence>
<accession>A0ABD3DGM0</accession>
<dbReference type="AlphaFoldDB" id="A0ABD3DGM0"/>
<dbReference type="SUPFAM" id="SSF55021">
    <property type="entry name" value="ACT-like"/>
    <property type="match status" value="1"/>
</dbReference>
<dbReference type="InterPro" id="IPR002912">
    <property type="entry name" value="ACT_dom"/>
</dbReference>
<name>A0ABD3DGM0_9LAMI</name>
<sequence length="81" mass="9029">MATFPAYSRVKTWPGKRTDVNSMNEDYTEIELIGRDRPGLLSEIFTVLGSLHFNVAAAEMWTHTGRSCASSTSTTTRTTAW</sequence>
<evidence type="ECO:0000313" key="2">
    <source>
        <dbReference type="EMBL" id="KAL3641187.1"/>
    </source>
</evidence>
<gene>
    <name evidence="2" type="primary">ACR3_1</name>
    <name evidence="2" type="ORF">CASFOL_016155</name>
</gene>
<evidence type="ECO:0000259" key="1">
    <source>
        <dbReference type="PROSITE" id="PS51671"/>
    </source>
</evidence>